<evidence type="ECO:0000256" key="6">
    <source>
        <dbReference type="SAM" id="MobiDB-lite"/>
    </source>
</evidence>
<feature type="region of interest" description="Disordered" evidence="6">
    <location>
        <begin position="346"/>
        <end position="411"/>
    </location>
</feature>
<feature type="region of interest" description="Disordered" evidence="6">
    <location>
        <begin position="770"/>
        <end position="805"/>
    </location>
</feature>
<dbReference type="GO" id="GO:0006508">
    <property type="term" value="P:proteolysis"/>
    <property type="evidence" value="ECO:0007669"/>
    <property type="project" value="UniProtKB-KW"/>
</dbReference>
<feature type="region of interest" description="Disordered" evidence="6">
    <location>
        <begin position="141"/>
        <end position="171"/>
    </location>
</feature>
<feature type="compositionally biased region" description="Basic residues" evidence="6">
    <location>
        <begin position="346"/>
        <end position="355"/>
    </location>
</feature>
<evidence type="ECO:0000256" key="5">
    <source>
        <dbReference type="ARBA" id="ARBA00022801"/>
    </source>
</evidence>
<feature type="compositionally biased region" description="Polar residues" evidence="6">
    <location>
        <begin position="394"/>
        <end position="408"/>
    </location>
</feature>
<evidence type="ECO:0000313" key="8">
    <source>
        <dbReference type="EMBL" id="KAK2907140.1"/>
    </source>
</evidence>
<comment type="similarity">
    <text evidence="1">Belongs to the peptidase C48 family.</text>
</comment>
<dbReference type="GO" id="GO:0016926">
    <property type="term" value="P:protein desumoylation"/>
    <property type="evidence" value="ECO:0007669"/>
    <property type="project" value="TreeGrafter"/>
</dbReference>
<evidence type="ECO:0000256" key="4">
    <source>
        <dbReference type="ARBA" id="ARBA00022786"/>
    </source>
</evidence>
<dbReference type="EMBL" id="JAUYZG010000005">
    <property type="protein sequence ID" value="KAK2907140.1"/>
    <property type="molecule type" value="Genomic_DNA"/>
</dbReference>
<dbReference type="Proteomes" id="UP001187343">
    <property type="component" value="Unassembled WGS sequence"/>
</dbReference>
<dbReference type="GO" id="GO:0070139">
    <property type="term" value="F:SUMO-specific endopeptidase activity"/>
    <property type="evidence" value="ECO:0007669"/>
    <property type="project" value="TreeGrafter"/>
</dbReference>
<feature type="region of interest" description="Disordered" evidence="6">
    <location>
        <begin position="593"/>
        <end position="644"/>
    </location>
</feature>
<accession>A0AA88Q5M1</accession>
<dbReference type="PANTHER" id="PTHR46896:SF2">
    <property type="entry name" value="SENTRIN-SPECIFIC PROTEASE 7"/>
    <property type="match status" value="1"/>
</dbReference>
<keyword evidence="4" id="KW-0833">Ubl conjugation pathway</keyword>
<feature type="compositionally biased region" description="Low complexity" evidence="6">
    <location>
        <begin position="620"/>
        <end position="632"/>
    </location>
</feature>
<feature type="compositionally biased region" description="Acidic residues" evidence="6">
    <location>
        <begin position="366"/>
        <end position="375"/>
    </location>
</feature>
<dbReference type="Pfam" id="PF02902">
    <property type="entry name" value="Peptidase_C48"/>
    <property type="match status" value="1"/>
</dbReference>
<proteinExistence type="inferred from homology"/>
<feature type="compositionally biased region" description="Basic and acidic residues" evidence="6">
    <location>
        <begin position="239"/>
        <end position="250"/>
    </location>
</feature>
<keyword evidence="5" id="KW-0378">Hydrolase</keyword>
<gene>
    <name evidence="8" type="ORF">Q8A67_006125</name>
</gene>
<dbReference type="GO" id="GO:0005737">
    <property type="term" value="C:cytoplasm"/>
    <property type="evidence" value="ECO:0007669"/>
    <property type="project" value="TreeGrafter"/>
</dbReference>
<evidence type="ECO:0000313" key="9">
    <source>
        <dbReference type="Proteomes" id="UP001187343"/>
    </source>
</evidence>
<evidence type="ECO:0000256" key="3">
    <source>
        <dbReference type="ARBA" id="ARBA00022670"/>
    </source>
</evidence>
<dbReference type="PANTHER" id="PTHR46896">
    <property type="entry name" value="SENTRIN-SPECIFIC PROTEASE"/>
    <property type="match status" value="1"/>
</dbReference>
<keyword evidence="9" id="KW-1185">Reference proteome</keyword>
<organism evidence="8 9">
    <name type="scientific">Cirrhinus molitorella</name>
    <name type="common">mud carp</name>
    <dbReference type="NCBI Taxonomy" id="172907"/>
    <lineage>
        <taxon>Eukaryota</taxon>
        <taxon>Metazoa</taxon>
        <taxon>Chordata</taxon>
        <taxon>Craniata</taxon>
        <taxon>Vertebrata</taxon>
        <taxon>Euteleostomi</taxon>
        <taxon>Actinopterygii</taxon>
        <taxon>Neopterygii</taxon>
        <taxon>Teleostei</taxon>
        <taxon>Ostariophysi</taxon>
        <taxon>Cypriniformes</taxon>
        <taxon>Cyprinidae</taxon>
        <taxon>Labeoninae</taxon>
        <taxon>Labeonini</taxon>
        <taxon>Cirrhinus</taxon>
    </lineage>
</organism>
<evidence type="ECO:0000256" key="2">
    <source>
        <dbReference type="ARBA" id="ARBA00022553"/>
    </source>
</evidence>
<keyword evidence="2" id="KW-0597">Phosphoprotein</keyword>
<feature type="region of interest" description="Disordered" evidence="6">
    <location>
        <begin position="217"/>
        <end position="252"/>
    </location>
</feature>
<dbReference type="PROSITE" id="PS50600">
    <property type="entry name" value="ULP_PROTEASE"/>
    <property type="match status" value="1"/>
</dbReference>
<evidence type="ECO:0000259" key="7">
    <source>
        <dbReference type="PROSITE" id="PS50600"/>
    </source>
</evidence>
<evidence type="ECO:0000256" key="1">
    <source>
        <dbReference type="ARBA" id="ARBA00005234"/>
    </source>
</evidence>
<keyword evidence="3" id="KW-0645">Protease</keyword>
<feature type="compositionally biased region" description="Polar residues" evidence="6">
    <location>
        <begin position="28"/>
        <end position="71"/>
    </location>
</feature>
<protein>
    <recommendedName>
        <fullName evidence="7">Ubiquitin-like protease family profile domain-containing protein</fullName>
    </recommendedName>
</protein>
<feature type="compositionally biased region" description="Polar residues" evidence="6">
    <location>
        <begin position="268"/>
        <end position="293"/>
    </location>
</feature>
<name>A0AA88Q5M1_9TELE</name>
<sequence>MPDIYRASLRQVCAMAVPFRIPKKKQPSDSCSLDMQSPLSRLQDSNSQQRQWGSVTLNGRTPHKSSSNGNVLSKDGQRSESVRLVRPSLSGDRRDLSPDSRTPGRITRTCSDNNPKEATRGVFSFKMNKHPIKISPVQVNKTPNKVSETSNFRGQCQTPTAGRDFTGNNRWRPKRASDTLLCHDENHTGASESSSFKIHRGLDPGELETCGLFHEEEETEGTQGHTQVKETQRSSTSEDLARVSQTDRKLKSTGSVCDAFKSAVSKNKNRTALNEESVSKPSSNEPSLRSGHSLQEAPARHLKASGERAATSVPVRKDTLTSPPEAKSKDIFGSFYSNKLRRKPPVSYKTYKRSKPSSTEPIVLSSDEEGADEMNDVSGSLQEQRISEGIRDAQSGNQKSPKTNAGSDRSTKVEVPSIIQLAFTRLHYDTLEAQTNGTIVITDEGITVPLKGADGEGEVAISVSCSQLLSYGVWDGGLARDGSLLSSTEEPAPSVLFLVVSDAQARLLQKELSVLHSIHTSGQACPFVLLVLTGQLEDLQAALLASLMDVIGLRYGQGSLSNSLSWSDGLNRLHCHPRGEHLLSLLGQNVSDGGQDTAKKENTSGTSSWLREPTVRRPLRSNSRQQSSPRRLIQYPPPPSKGGITVTTEDLECLKDGEFLNDVIIDFYLKYLLLERADKDVAERSHIFSSFFYKQLTRKDTSCPEEAGSTAAYRRHQRVRTWTRHVDIFSKDYLFIPVNHEAHWYLVVICFPGLERPECVPWRDKGAVSQDKSQTAKASSAGHCQKDSSQQPKGNRLKPTEPRSHNLPDCTVHSCTRETICRRPCILVMDSLKLSYHQRIYMLLREYLQVEWEVRKGSARPFTSESINGGLCKVPQQDNSSDCGLYLLQYVESFLQNPVVHFDLPLRLEHWFPRNQVRRKREELRDLVLQLYRRQEGGAEQNAK</sequence>
<dbReference type="AlphaFoldDB" id="A0AA88Q5M1"/>
<feature type="compositionally biased region" description="Polar residues" evidence="6">
    <location>
        <begin position="141"/>
        <end position="160"/>
    </location>
</feature>
<feature type="region of interest" description="Disordered" evidence="6">
    <location>
        <begin position="268"/>
        <end position="330"/>
    </location>
</feature>
<dbReference type="InterPro" id="IPR003653">
    <property type="entry name" value="Peptidase_C48_C"/>
</dbReference>
<dbReference type="Gene3D" id="3.40.395.10">
    <property type="entry name" value="Adenoviral Proteinase, Chain A"/>
    <property type="match status" value="1"/>
</dbReference>
<feature type="region of interest" description="Disordered" evidence="6">
    <location>
        <begin position="23"/>
        <end position="118"/>
    </location>
</feature>
<dbReference type="SUPFAM" id="SSF54001">
    <property type="entry name" value="Cysteine proteinases"/>
    <property type="match status" value="1"/>
</dbReference>
<feature type="domain" description="Ubiquitin-like protease family profile" evidence="7">
    <location>
        <begin position="644"/>
        <end position="894"/>
    </location>
</feature>
<comment type="caution">
    <text evidence="8">The sequence shown here is derived from an EMBL/GenBank/DDBJ whole genome shotgun (WGS) entry which is preliminary data.</text>
</comment>
<reference evidence="8" key="1">
    <citation type="submission" date="2023-08" db="EMBL/GenBank/DDBJ databases">
        <title>Chromosome-level Genome Assembly of mud carp (Cirrhinus molitorella).</title>
        <authorList>
            <person name="Liu H."/>
        </authorList>
    </citation>
    <scope>NUCLEOTIDE SEQUENCE</scope>
    <source>
        <strain evidence="8">Prfri</strain>
        <tissue evidence="8">Muscle</tissue>
    </source>
</reference>
<dbReference type="InterPro" id="IPR038765">
    <property type="entry name" value="Papain-like_cys_pep_sf"/>
</dbReference>
<dbReference type="InterPro" id="IPR051947">
    <property type="entry name" value="Sentrin-specific_protease"/>
</dbReference>
<dbReference type="GO" id="GO:0005634">
    <property type="term" value="C:nucleus"/>
    <property type="evidence" value="ECO:0007669"/>
    <property type="project" value="TreeGrafter"/>
</dbReference>